<protein>
    <submittedName>
        <fullName evidence="1">Uncharacterized protein</fullName>
    </submittedName>
</protein>
<evidence type="ECO:0000313" key="1">
    <source>
        <dbReference type="EMBL" id="KAJ0177745.1"/>
    </source>
</evidence>
<keyword evidence="2" id="KW-1185">Reference proteome</keyword>
<accession>A0ACC1D1P9</accession>
<dbReference type="Proteomes" id="UP000824533">
    <property type="component" value="Linkage Group LG11"/>
</dbReference>
<organism evidence="1 2">
    <name type="scientific">Dendrolimus kikuchii</name>
    <dbReference type="NCBI Taxonomy" id="765133"/>
    <lineage>
        <taxon>Eukaryota</taxon>
        <taxon>Metazoa</taxon>
        <taxon>Ecdysozoa</taxon>
        <taxon>Arthropoda</taxon>
        <taxon>Hexapoda</taxon>
        <taxon>Insecta</taxon>
        <taxon>Pterygota</taxon>
        <taxon>Neoptera</taxon>
        <taxon>Endopterygota</taxon>
        <taxon>Lepidoptera</taxon>
        <taxon>Glossata</taxon>
        <taxon>Ditrysia</taxon>
        <taxon>Bombycoidea</taxon>
        <taxon>Lasiocampidae</taxon>
        <taxon>Dendrolimus</taxon>
    </lineage>
</organism>
<comment type="caution">
    <text evidence="1">The sequence shown here is derived from an EMBL/GenBank/DDBJ whole genome shotgun (WGS) entry which is preliminary data.</text>
</comment>
<proteinExistence type="predicted"/>
<reference evidence="1 2" key="1">
    <citation type="journal article" date="2021" name="Front. Genet.">
        <title>Chromosome-Level Genome Assembly Reveals Significant Gene Expansion in the Toll and IMD Signaling Pathways of Dendrolimus kikuchii.</title>
        <authorList>
            <person name="Zhou J."/>
            <person name="Wu P."/>
            <person name="Xiong Z."/>
            <person name="Liu N."/>
            <person name="Zhao N."/>
            <person name="Ji M."/>
            <person name="Qiu Y."/>
            <person name="Yang B."/>
        </authorList>
    </citation>
    <scope>NUCLEOTIDE SEQUENCE [LARGE SCALE GENOMIC DNA]</scope>
    <source>
        <strain evidence="1">Ann1</strain>
    </source>
</reference>
<evidence type="ECO:0000313" key="2">
    <source>
        <dbReference type="Proteomes" id="UP000824533"/>
    </source>
</evidence>
<dbReference type="EMBL" id="CM034397">
    <property type="protein sequence ID" value="KAJ0177745.1"/>
    <property type="molecule type" value="Genomic_DNA"/>
</dbReference>
<gene>
    <name evidence="1" type="ORF">K1T71_006618</name>
</gene>
<name>A0ACC1D1P9_9NEOP</name>
<sequence length="81" mass="8838">MALMEVRSREKDPSFELPGAVLIARVRSPGYACASPDPLAGAAPRRRRHAAPGGWRPRYAKVGESTEEFAVCTDVVTRRDA</sequence>